<name>A0A834EQ84_9CHIR</name>
<evidence type="ECO:0000256" key="1">
    <source>
        <dbReference type="SAM" id="SignalP"/>
    </source>
</evidence>
<protein>
    <submittedName>
        <fullName evidence="2">Uncharacterized protein</fullName>
    </submittedName>
</protein>
<keyword evidence="1" id="KW-0732">Signal</keyword>
<sequence length="120" mass="12505">MFLLKFSCWFWGGGGGTWVVGSTPVATCPGCCVRVQGHLPPQSQAAPEVAIDTAHPPSQTGRGWNSAGLWPSACGCTQGWAGEAQPHSGPTKLSLTSCRATWGGSCTRPPGPLRPGRMWA</sequence>
<comment type="caution">
    <text evidence="2">The sequence shown here is derived from an EMBL/GenBank/DDBJ whole genome shotgun (WGS) entry which is preliminary data.</text>
</comment>
<accession>A0A834EQ84</accession>
<reference evidence="2 3" key="1">
    <citation type="journal article" date="2020" name="Nature">
        <title>Six reference-quality genomes reveal evolution of bat adaptations.</title>
        <authorList>
            <person name="Jebb D."/>
            <person name="Huang Z."/>
            <person name="Pippel M."/>
            <person name="Hughes G.M."/>
            <person name="Lavrichenko K."/>
            <person name="Devanna P."/>
            <person name="Winkler S."/>
            <person name="Jermiin L.S."/>
            <person name="Skirmuntt E.C."/>
            <person name="Katzourakis A."/>
            <person name="Burkitt-Gray L."/>
            <person name="Ray D.A."/>
            <person name="Sullivan K.A.M."/>
            <person name="Roscito J.G."/>
            <person name="Kirilenko B.M."/>
            <person name="Davalos L.M."/>
            <person name="Corthals A.P."/>
            <person name="Power M.L."/>
            <person name="Jones G."/>
            <person name="Ransome R.D."/>
            <person name="Dechmann D.K.N."/>
            <person name="Locatelli A.G."/>
            <person name="Puechmaille S.J."/>
            <person name="Fedrigo O."/>
            <person name="Jarvis E.D."/>
            <person name="Hiller M."/>
            <person name="Vernes S.C."/>
            <person name="Myers E.W."/>
            <person name="Teeling E.C."/>
        </authorList>
    </citation>
    <scope>NUCLEOTIDE SEQUENCE [LARGE SCALE GENOMIC DNA]</scope>
    <source>
        <strain evidence="2">Bat1K_MPI-CBG_1</strain>
    </source>
</reference>
<dbReference type="Proteomes" id="UP000664940">
    <property type="component" value="Unassembled WGS sequence"/>
</dbReference>
<evidence type="ECO:0000313" key="2">
    <source>
        <dbReference type="EMBL" id="KAF6125091.1"/>
    </source>
</evidence>
<gene>
    <name evidence="2" type="ORF">HJG60_009642</name>
</gene>
<feature type="signal peptide" evidence="1">
    <location>
        <begin position="1"/>
        <end position="16"/>
    </location>
</feature>
<dbReference type="AlphaFoldDB" id="A0A834EQ84"/>
<evidence type="ECO:0000313" key="3">
    <source>
        <dbReference type="Proteomes" id="UP000664940"/>
    </source>
</evidence>
<dbReference type="EMBL" id="JABVXQ010000002">
    <property type="protein sequence ID" value="KAF6125091.1"/>
    <property type="molecule type" value="Genomic_DNA"/>
</dbReference>
<feature type="chain" id="PRO_5032833650" evidence="1">
    <location>
        <begin position="17"/>
        <end position="120"/>
    </location>
</feature>
<proteinExistence type="predicted"/>
<organism evidence="2 3">
    <name type="scientific">Phyllostomus discolor</name>
    <name type="common">pale spear-nosed bat</name>
    <dbReference type="NCBI Taxonomy" id="89673"/>
    <lineage>
        <taxon>Eukaryota</taxon>
        <taxon>Metazoa</taxon>
        <taxon>Chordata</taxon>
        <taxon>Craniata</taxon>
        <taxon>Vertebrata</taxon>
        <taxon>Euteleostomi</taxon>
        <taxon>Mammalia</taxon>
        <taxon>Eutheria</taxon>
        <taxon>Laurasiatheria</taxon>
        <taxon>Chiroptera</taxon>
        <taxon>Yangochiroptera</taxon>
        <taxon>Phyllostomidae</taxon>
        <taxon>Phyllostominae</taxon>
        <taxon>Phyllostomus</taxon>
    </lineage>
</organism>